<comment type="caution">
    <text evidence="2">The sequence shown here is derived from an EMBL/GenBank/DDBJ whole genome shotgun (WGS) entry which is preliminary data.</text>
</comment>
<proteinExistence type="predicted"/>
<gene>
    <name evidence="2" type="ORF">MQP27_44620</name>
</gene>
<keyword evidence="1" id="KW-0472">Membrane</keyword>
<dbReference type="Proteomes" id="UP001165269">
    <property type="component" value="Unassembled WGS sequence"/>
</dbReference>
<dbReference type="RefSeq" id="WP_242776554.1">
    <property type="nucleotide sequence ID" value="NZ_JALDAY010000018.1"/>
</dbReference>
<keyword evidence="1" id="KW-0812">Transmembrane</keyword>
<keyword evidence="3" id="KW-1185">Reference proteome</keyword>
<feature type="transmembrane region" description="Helical" evidence="1">
    <location>
        <begin position="6"/>
        <end position="25"/>
    </location>
</feature>
<evidence type="ECO:0000313" key="3">
    <source>
        <dbReference type="Proteomes" id="UP001165269"/>
    </source>
</evidence>
<protein>
    <submittedName>
        <fullName evidence="2">Uncharacterized protein</fullName>
    </submittedName>
</protein>
<organism evidence="2 3">
    <name type="scientific">Streptomyces cylindrosporus</name>
    <dbReference type="NCBI Taxonomy" id="2927583"/>
    <lineage>
        <taxon>Bacteria</taxon>
        <taxon>Bacillati</taxon>
        <taxon>Actinomycetota</taxon>
        <taxon>Actinomycetes</taxon>
        <taxon>Kitasatosporales</taxon>
        <taxon>Streptomycetaceae</taxon>
        <taxon>Streptomyces</taxon>
    </lineage>
</organism>
<sequence>MTTAAVVLQLLILAGALYDTAALLAPRRRRLRRTALETAERRLVAQRLHGRIDAAAYREGMRCVADRRLSRRGRRDTS</sequence>
<dbReference type="EMBL" id="JALDAY010000018">
    <property type="protein sequence ID" value="MCI3278174.1"/>
    <property type="molecule type" value="Genomic_DNA"/>
</dbReference>
<accession>A0ABS9YMP2</accession>
<name>A0ABS9YMP2_9ACTN</name>
<evidence type="ECO:0000256" key="1">
    <source>
        <dbReference type="SAM" id="Phobius"/>
    </source>
</evidence>
<keyword evidence="1" id="KW-1133">Transmembrane helix</keyword>
<reference evidence="2" key="1">
    <citation type="submission" date="2022-03" db="EMBL/GenBank/DDBJ databases">
        <title>Streptomyces 7R015 and 7R016 isolated from Barleria lupulina in Thailand.</title>
        <authorList>
            <person name="Kanchanasin P."/>
            <person name="Phongsopitanun W."/>
            <person name="Tanasupawat S."/>
        </authorList>
    </citation>
    <scope>NUCLEOTIDE SEQUENCE</scope>
    <source>
        <strain evidence="2">7R015</strain>
    </source>
</reference>
<evidence type="ECO:0000313" key="2">
    <source>
        <dbReference type="EMBL" id="MCI3278174.1"/>
    </source>
</evidence>